<name>A0A131Z9N7_RHIAP</name>
<organism evidence="2">
    <name type="scientific">Rhipicephalus appendiculatus</name>
    <name type="common">Brown ear tick</name>
    <dbReference type="NCBI Taxonomy" id="34631"/>
    <lineage>
        <taxon>Eukaryota</taxon>
        <taxon>Metazoa</taxon>
        <taxon>Ecdysozoa</taxon>
        <taxon>Arthropoda</taxon>
        <taxon>Chelicerata</taxon>
        <taxon>Arachnida</taxon>
        <taxon>Acari</taxon>
        <taxon>Parasitiformes</taxon>
        <taxon>Ixodida</taxon>
        <taxon>Ixodoidea</taxon>
        <taxon>Ixodidae</taxon>
        <taxon>Rhipicephalinae</taxon>
        <taxon>Rhipicephalus</taxon>
        <taxon>Rhipicephalus</taxon>
    </lineage>
</organism>
<accession>A0A131Z9N7</accession>
<reference evidence="2" key="1">
    <citation type="journal article" date="2016" name="Ticks Tick Borne Dis.">
        <title>De novo assembly and annotation of the salivary gland transcriptome of Rhipicephalus appendiculatus male and female ticks during blood feeding.</title>
        <authorList>
            <person name="de Castro M.H."/>
            <person name="de Klerk D."/>
            <person name="Pienaar R."/>
            <person name="Latif A.A."/>
            <person name="Rees D.J."/>
            <person name="Mans B.J."/>
        </authorList>
    </citation>
    <scope>NUCLEOTIDE SEQUENCE</scope>
    <source>
        <tissue evidence="2">Salivary glands</tissue>
    </source>
</reference>
<sequence length="81" mass="8494">KSHPHVCAGWAVVLVKGLGTVHALAAHPHRTPAPQERPRAAASMPSGRAALNFCSRLPAGQDRLSLAALEDSRLQSKHGAC</sequence>
<evidence type="ECO:0000256" key="1">
    <source>
        <dbReference type="SAM" id="SignalP"/>
    </source>
</evidence>
<feature type="non-terminal residue" evidence="2">
    <location>
        <position position="1"/>
    </location>
</feature>
<proteinExistence type="predicted"/>
<feature type="chain" id="PRO_5007287135" evidence="1">
    <location>
        <begin position="24"/>
        <end position="81"/>
    </location>
</feature>
<feature type="signal peptide" evidence="1">
    <location>
        <begin position="1"/>
        <end position="23"/>
    </location>
</feature>
<keyword evidence="1" id="KW-0732">Signal</keyword>
<dbReference type="AlphaFoldDB" id="A0A131Z9N7"/>
<protein>
    <submittedName>
        <fullName evidence="2">Uncharacterized protein</fullName>
    </submittedName>
</protein>
<dbReference type="EMBL" id="GEDV01001035">
    <property type="protein sequence ID" value="JAP87522.1"/>
    <property type="molecule type" value="Transcribed_RNA"/>
</dbReference>
<evidence type="ECO:0000313" key="2">
    <source>
        <dbReference type="EMBL" id="JAP87522.1"/>
    </source>
</evidence>